<feature type="compositionally biased region" description="Low complexity" evidence="1">
    <location>
        <begin position="386"/>
        <end position="398"/>
    </location>
</feature>
<feature type="compositionally biased region" description="Basic and acidic residues" evidence="1">
    <location>
        <begin position="376"/>
        <end position="385"/>
    </location>
</feature>
<dbReference type="AlphaFoldDB" id="A0A1L9PIP8"/>
<proteinExistence type="predicted"/>
<feature type="compositionally biased region" description="Low complexity" evidence="1">
    <location>
        <begin position="406"/>
        <end position="422"/>
    </location>
</feature>
<dbReference type="VEuPathDB" id="FungiDB:ASPVEDRAFT_627217"/>
<evidence type="ECO:0000313" key="3">
    <source>
        <dbReference type="Proteomes" id="UP000184073"/>
    </source>
</evidence>
<organism evidence="2 3">
    <name type="scientific">Aspergillus versicolor CBS 583.65</name>
    <dbReference type="NCBI Taxonomy" id="1036611"/>
    <lineage>
        <taxon>Eukaryota</taxon>
        <taxon>Fungi</taxon>
        <taxon>Dikarya</taxon>
        <taxon>Ascomycota</taxon>
        <taxon>Pezizomycotina</taxon>
        <taxon>Eurotiomycetes</taxon>
        <taxon>Eurotiomycetidae</taxon>
        <taxon>Eurotiales</taxon>
        <taxon>Aspergillaceae</taxon>
        <taxon>Aspergillus</taxon>
        <taxon>Aspergillus subgen. Nidulantes</taxon>
    </lineage>
</organism>
<feature type="compositionally biased region" description="Acidic residues" evidence="1">
    <location>
        <begin position="358"/>
        <end position="367"/>
    </location>
</feature>
<feature type="region of interest" description="Disordered" evidence="1">
    <location>
        <begin position="265"/>
        <end position="309"/>
    </location>
</feature>
<protein>
    <submittedName>
        <fullName evidence="2">Uncharacterized protein</fullName>
    </submittedName>
</protein>
<feature type="region of interest" description="Disordered" evidence="1">
    <location>
        <begin position="350"/>
        <end position="427"/>
    </location>
</feature>
<name>A0A1L9PIP8_ASPVE</name>
<evidence type="ECO:0000256" key="1">
    <source>
        <dbReference type="SAM" id="MobiDB-lite"/>
    </source>
</evidence>
<feature type="compositionally biased region" description="Basic and acidic residues" evidence="1">
    <location>
        <begin position="272"/>
        <end position="284"/>
    </location>
</feature>
<feature type="compositionally biased region" description="Polar residues" evidence="1">
    <location>
        <begin position="296"/>
        <end position="309"/>
    </location>
</feature>
<dbReference type="EMBL" id="KV878128">
    <property type="protein sequence ID" value="OJJ01315.1"/>
    <property type="molecule type" value="Genomic_DNA"/>
</dbReference>
<keyword evidence="3" id="KW-1185">Reference proteome</keyword>
<dbReference type="GeneID" id="63731145"/>
<reference evidence="3" key="1">
    <citation type="journal article" date="2017" name="Genome Biol.">
        <title>Comparative genomics reveals high biological diversity and specific adaptations in the industrially and medically important fungal genus Aspergillus.</title>
        <authorList>
            <person name="de Vries R.P."/>
            <person name="Riley R."/>
            <person name="Wiebenga A."/>
            <person name="Aguilar-Osorio G."/>
            <person name="Amillis S."/>
            <person name="Uchima C.A."/>
            <person name="Anderluh G."/>
            <person name="Asadollahi M."/>
            <person name="Askin M."/>
            <person name="Barry K."/>
            <person name="Battaglia E."/>
            <person name="Bayram O."/>
            <person name="Benocci T."/>
            <person name="Braus-Stromeyer S.A."/>
            <person name="Caldana C."/>
            <person name="Canovas D."/>
            <person name="Cerqueira G.C."/>
            <person name="Chen F."/>
            <person name="Chen W."/>
            <person name="Choi C."/>
            <person name="Clum A."/>
            <person name="Dos Santos R.A."/>
            <person name="Damasio A.R."/>
            <person name="Diallinas G."/>
            <person name="Emri T."/>
            <person name="Fekete E."/>
            <person name="Flipphi M."/>
            <person name="Freyberg S."/>
            <person name="Gallo A."/>
            <person name="Gournas C."/>
            <person name="Habgood R."/>
            <person name="Hainaut M."/>
            <person name="Harispe M.L."/>
            <person name="Henrissat B."/>
            <person name="Hilden K.S."/>
            <person name="Hope R."/>
            <person name="Hossain A."/>
            <person name="Karabika E."/>
            <person name="Karaffa L."/>
            <person name="Karanyi Z."/>
            <person name="Krasevec N."/>
            <person name="Kuo A."/>
            <person name="Kusch H."/>
            <person name="LaButti K."/>
            <person name="Lagendijk E.L."/>
            <person name="Lapidus A."/>
            <person name="Levasseur A."/>
            <person name="Lindquist E."/>
            <person name="Lipzen A."/>
            <person name="Logrieco A.F."/>
            <person name="MacCabe A."/>
            <person name="Maekelae M.R."/>
            <person name="Malavazi I."/>
            <person name="Melin P."/>
            <person name="Meyer V."/>
            <person name="Mielnichuk N."/>
            <person name="Miskei M."/>
            <person name="Molnar A.P."/>
            <person name="Mule G."/>
            <person name="Ngan C.Y."/>
            <person name="Orejas M."/>
            <person name="Orosz E."/>
            <person name="Ouedraogo J.P."/>
            <person name="Overkamp K.M."/>
            <person name="Park H.-S."/>
            <person name="Perrone G."/>
            <person name="Piumi F."/>
            <person name="Punt P.J."/>
            <person name="Ram A.F."/>
            <person name="Ramon A."/>
            <person name="Rauscher S."/>
            <person name="Record E."/>
            <person name="Riano-Pachon D.M."/>
            <person name="Robert V."/>
            <person name="Roehrig J."/>
            <person name="Ruller R."/>
            <person name="Salamov A."/>
            <person name="Salih N.S."/>
            <person name="Samson R.A."/>
            <person name="Sandor E."/>
            <person name="Sanguinetti M."/>
            <person name="Schuetze T."/>
            <person name="Sepcic K."/>
            <person name="Shelest E."/>
            <person name="Sherlock G."/>
            <person name="Sophianopoulou V."/>
            <person name="Squina F.M."/>
            <person name="Sun H."/>
            <person name="Susca A."/>
            <person name="Todd R.B."/>
            <person name="Tsang A."/>
            <person name="Unkles S.E."/>
            <person name="van de Wiele N."/>
            <person name="van Rossen-Uffink D."/>
            <person name="Oliveira J.V."/>
            <person name="Vesth T.C."/>
            <person name="Visser J."/>
            <person name="Yu J.-H."/>
            <person name="Zhou M."/>
            <person name="Andersen M.R."/>
            <person name="Archer D.B."/>
            <person name="Baker S.E."/>
            <person name="Benoit I."/>
            <person name="Brakhage A.A."/>
            <person name="Braus G.H."/>
            <person name="Fischer R."/>
            <person name="Frisvad J.C."/>
            <person name="Goldman G.H."/>
            <person name="Houbraken J."/>
            <person name="Oakley B."/>
            <person name="Pocsi I."/>
            <person name="Scazzocchio C."/>
            <person name="Seiboth B."/>
            <person name="vanKuyk P.A."/>
            <person name="Wortman J."/>
            <person name="Dyer P.S."/>
            <person name="Grigoriev I.V."/>
        </authorList>
    </citation>
    <scope>NUCLEOTIDE SEQUENCE [LARGE SCALE GENOMIC DNA]</scope>
    <source>
        <strain evidence="3">CBS 583.65</strain>
    </source>
</reference>
<accession>A0A1L9PIP8</accession>
<dbReference type="Proteomes" id="UP000184073">
    <property type="component" value="Unassembled WGS sequence"/>
</dbReference>
<dbReference type="RefSeq" id="XP_040667077.1">
    <property type="nucleotide sequence ID" value="XM_040815634.1"/>
</dbReference>
<sequence>MAAEDNVIDEEYELYNTSDNCQLVRKEGWSLVRPGSKIYMAMVIPQLQWEIGTCPRPSCRRAIDTERGNLRACPHCGLRFLFFDYAGDTLDEGSRVSQLQSEEDYALFGARKPFVDTSATVERQSSPISSIYSGNSSSAPLDEIQISGHQPQSLNSTPLDSWLTRVEPPNVPVEPVYEHMPAKDAEKAEGQQLEEFKIISIKANPIPRSEFPRADDGPSVAEADGSEDMPFAARIYYRNILDRFPRLSGCLARRCAMANLRRAQRLQMARGGTEERTDNVRTEDIAADPVLRSNPRDGSSNAPALYNSPISLESSGRVLQSFNSDSEDDASEEFPVERLFRRILLGSSGRVLQSSNSDSEDDASEESPVERSFWTGRERSPRPHSDSGSSSMNSSLQSEDPPGQRSDSSSASSSIERPLPNMVLPPPPVELGSQQSLVCDICGKVVHIVLQREWRPTAIHVLLRRL</sequence>
<dbReference type="OrthoDB" id="4151638at2759"/>
<gene>
    <name evidence="2" type="ORF">ASPVEDRAFT_627217</name>
</gene>
<evidence type="ECO:0000313" key="2">
    <source>
        <dbReference type="EMBL" id="OJJ01315.1"/>
    </source>
</evidence>